<organism evidence="3 4">
    <name type="scientific">Nonomuraea wenchangensis</name>
    <dbReference type="NCBI Taxonomy" id="568860"/>
    <lineage>
        <taxon>Bacteria</taxon>
        <taxon>Bacillati</taxon>
        <taxon>Actinomycetota</taxon>
        <taxon>Actinomycetes</taxon>
        <taxon>Streptosporangiales</taxon>
        <taxon>Streptosporangiaceae</taxon>
        <taxon>Nonomuraea</taxon>
    </lineage>
</organism>
<dbReference type="CDD" id="cd04301">
    <property type="entry name" value="NAT_SF"/>
    <property type="match status" value="1"/>
</dbReference>
<gene>
    <name evidence="3" type="ORF">SAMN05421811_12775</name>
</gene>
<dbReference type="GO" id="GO:0005886">
    <property type="term" value="C:plasma membrane"/>
    <property type="evidence" value="ECO:0007669"/>
    <property type="project" value="TreeGrafter"/>
</dbReference>
<dbReference type="PANTHER" id="PTHR24220">
    <property type="entry name" value="IMPORT ATP-BINDING PROTEIN"/>
    <property type="match status" value="1"/>
</dbReference>
<dbReference type="InterPro" id="IPR000182">
    <property type="entry name" value="GNAT_dom"/>
</dbReference>
<name>A0A1I0LTM6_9ACTN</name>
<dbReference type="PROSITE" id="PS51186">
    <property type="entry name" value="GNAT"/>
    <property type="match status" value="1"/>
</dbReference>
<dbReference type="SUPFAM" id="SSF55729">
    <property type="entry name" value="Acyl-CoA N-acyltransferases (Nat)"/>
    <property type="match status" value="1"/>
</dbReference>
<sequence length="367" mass="41364">MRADITLATPVRRTARVLQLQGMFDVPLEEKLTNSWSVHLPIEERRWNVGLIVGPSGSGKSTIANELWPGRLVKDHPWGDRALVDDFPPGMGIKDIVGLLTAVGLSSPPAWLRPYKTLSNGEAFRASMARALAEHKGLLVVDEFTSVVDRQVAKVASHAVAKSVRRDGRQLVAVTCHYDVVDWLQPDWVYDVATGSFEWRSVQPRPRLQLDIHAADRSLWQMFRHHHYLSSDISNAAQCFAGCIDGKPVAFAAYRHFQHPKVRDIKLGHRLVVLPDFQGLSIGGHLEDWLGQHLHAQGFRYRNVTSHPALIAYMERSPRWQRQGRATKLHTSSKRRNQHANTLDPRRLGLVSFEYVPAAPARAARPR</sequence>
<proteinExistence type="predicted"/>
<evidence type="ECO:0000313" key="4">
    <source>
        <dbReference type="Proteomes" id="UP000199361"/>
    </source>
</evidence>
<dbReference type="InterPro" id="IPR015854">
    <property type="entry name" value="ABC_transpr_LolD-like"/>
</dbReference>
<dbReference type="GO" id="GO:0016747">
    <property type="term" value="F:acyltransferase activity, transferring groups other than amino-acyl groups"/>
    <property type="evidence" value="ECO:0007669"/>
    <property type="project" value="InterPro"/>
</dbReference>
<dbReference type="AlphaFoldDB" id="A0A1I0LTM6"/>
<evidence type="ECO:0000313" key="3">
    <source>
        <dbReference type="EMBL" id="SEU46551.1"/>
    </source>
</evidence>
<keyword evidence="4" id="KW-1185">Reference proteome</keyword>
<evidence type="ECO:0000259" key="2">
    <source>
        <dbReference type="PROSITE" id="PS51186"/>
    </source>
</evidence>
<protein>
    <recommendedName>
        <fullName evidence="2">N-acetyltransferase domain-containing protein</fullName>
    </recommendedName>
</protein>
<reference evidence="3 4" key="1">
    <citation type="submission" date="2016-10" db="EMBL/GenBank/DDBJ databases">
        <authorList>
            <person name="de Groot N.N."/>
        </authorList>
    </citation>
    <scope>NUCLEOTIDE SEQUENCE [LARGE SCALE GENOMIC DNA]</scope>
    <source>
        <strain evidence="3 4">CGMCC 4.5598</strain>
    </source>
</reference>
<dbReference type="Proteomes" id="UP000199361">
    <property type="component" value="Unassembled WGS sequence"/>
</dbReference>
<dbReference type="SUPFAM" id="SSF52540">
    <property type="entry name" value="P-loop containing nucleoside triphosphate hydrolases"/>
    <property type="match status" value="1"/>
</dbReference>
<feature type="domain" description="N-acetyltransferase" evidence="2">
    <location>
        <begin position="197"/>
        <end position="349"/>
    </location>
</feature>
<dbReference type="Gene3D" id="3.40.630.30">
    <property type="match status" value="1"/>
</dbReference>
<dbReference type="CDD" id="cd00267">
    <property type="entry name" value="ABC_ATPase"/>
    <property type="match status" value="1"/>
</dbReference>
<dbReference type="GO" id="GO:0022857">
    <property type="term" value="F:transmembrane transporter activity"/>
    <property type="evidence" value="ECO:0007669"/>
    <property type="project" value="TreeGrafter"/>
</dbReference>
<dbReference type="InterPro" id="IPR016181">
    <property type="entry name" value="Acyl_CoA_acyltransferase"/>
</dbReference>
<accession>A0A1I0LTM6</accession>
<dbReference type="InterPro" id="IPR027417">
    <property type="entry name" value="P-loop_NTPase"/>
</dbReference>
<feature type="region of interest" description="Disordered" evidence="1">
    <location>
        <begin position="321"/>
        <end position="343"/>
    </location>
</feature>
<dbReference type="Gene3D" id="3.40.50.300">
    <property type="entry name" value="P-loop containing nucleotide triphosphate hydrolases"/>
    <property type="match status" value="1"/>
</dbReference>
<dbReference type="OrthoDB" id="9787585at2"/>
<feature type="compositionally biased region" description="Basic residues" evidence="1">
    <location>
        <begin position="325"/>
        <end position="338"/>
    </location>
</feature>
<dbReference type="EMBL" id="FOHX01000027">
    <property type="protein sequence ID" value="SEU46551.1"/>
    <property type="molecule type" value="Genomic_DNA"/>
</dbReference>
<evidence type="ECO:0000256" key="1">
    <source>
        <dbReference type="SAM" id="MobiDB-lite"/>
    </source>
</evidence>
<dbReference type="RefSeq" id="WP_091094045.1">
    <property type="nucleotide sequence ID" value="NZ_FOHX01000027.1"/>
</dbReference>
<dbReference type="Pfam" id="PF00583">
    <property type="entry name" value="Acetyltransf_1"/>
    <property type="match status" value="1"/>
</dbReference>